<reference evidence="14" key="1">
    <citation type="submission" date="2014-09" db="EMBL/GenBank/DDBJ databases">
        <title>Draft genome sequence of an oleaginous Mucoromycotina fungus Mucor ambiguus NBRC6742.</title>
        <authorList>
            <person name="Takeda I."/>
            <person name="Yamane N."/>
            <person name="Morita T."/>
            <person name="Tamano K."/>
            <person name="Machida M."/>
            <person name="Baker S."/>
            <person name="Koike H."/>
        </authorList>
    </citation>
    <scope>NUCLEOTIDE SEQUENCE</scope>
    <source>
        <strain evidence="14">NBRC 6742</strain>
    </source>
</reference>
<dbReference type="GO" id="GO:0005634">
    <property type="term" value="C:nucleus"/>
    <property type="evidence" value="ECO:0007669"/>
    <property type="project" value="TreeGrafter"/>
</dbReference>
<feature type="binding site" evidence="9">
    <location>
        <position position="466"/>
    </location>
    <ligand>
        <name>Mg(2+)</name>
        <dbReference type="ChEBI" id="CHEBI:18420"/>
    </ligand>
</feature>
<dbReference type="AlphaFoldDB" id="A0A0C9N638"/>
<dbReference type="GO" id="GO:0000287">
    <property type="term" value="F:magnesium ion binding"/>
    <property type="evidence" value="ECO:0007669"/>
    <property type="project" value="InterPro"/>
</dbReference>
<dbReference type="EMBL" id="DF836605">
    <property type="protein sequence ID" value="GAN10048.1"/>
    <property type="molecule type" value="Genomic_DNA"/>
</dbReference>
<dbReference type="OrthoDB" id="3970464at2759"/>
<dbReference type="PIRSF" id="PIRSF036565">
    <property type="entry name" value="Pyruvt_ip_decrb"/>
    <property type="match status" value="1"/>
</dbReference>
<accession>A0A0C9N638</accession>
<evidence type="ECO:0000256" key="4">
    <source>
        <dbReference type="ARBA" id="ARBA00022793"/>
    </source>
</evidence>
<dbReference type="InterPro" id="IPR029061">
    <property type="entry name" value="THDP-binding"/>
</dbReference>
<feature type="binding site" evidence="8">
    <location>
        <position position="115"/>
    </location>
    <ligand>
        <name>pyruvate</name>
        <dbReference type="ChEBI" id="CHEBI:15361"/>
        <label>1</label>
        <note>substrate; ligand shared between two neighboring subunits</note>
    </ligand>
</feature>
<sequence length="564" mass="62232">MPSISIGSYLIKRLKEINIDTIFGVPGDYNMPFLDLIEDDKDLTWGNNANELNAAYAADGYARIRGAGAVVTTFGVGELSAINGIAGSYSEMLPVIHIVGTPVTSSQQNKALLHHSLGNGDFQVFTKMSALITVASCHLTAERAIEEIDNVIKTAYLRKRPGYIAFPLDLMKKEVDVPDALFKPLDLSHPANTKEVQEIVLEEVLKLIESSKNPAIVVDGCVLRQHVEKEANDFVERSGFPTFTAPMGKGAIDESLHNFRGCYSGNVTLEGITKEIEEADLLIELGSIKSDFNTGNFSYGLEKKKTISLHSFGTTIYHAEYPGVGMVELLPLLTGRLPKIPLQLSFGERVKPAPIDNSTEEITHNYLWNKVPEYINPGSIVVSETGTSEFGVFNMDGSKDTKFISQILWGSIGYSVGAALGAAMADRQRRVFLFVGDGSYQLTCQEVSVMIRHGLTPVIILLNNDGYLIEKLIHGPERSYNNYQMWKYEKSLEFFGGHLEHNKSGGRKPSSIGVEAKVTNRKEFEDAMAKVSKQTDKIHFLEVVMPQFDAPRELSLLVATSENR</sequence>
<dbReference type="Gene3D" id="3.40.50.1220">
    <property type="entry name" value="TPP-binding domain"/>
    <property type="match status" value="1"/>
</dbReference>
<evidence type="ECO:0000256" key="1">
    <source>
        <dbReference type="ARBA" id="ARBA00001964"/>
    </source>
</evidence>
<dbReference type="Pfam" id="PF02776">
    <property type="entry name" value="TPP_enzyme_N"/>
    <property type="match status" value="1"/>
</dbReference>
<dbReference type="GO" id="GO:0000949">
    <property type="term" value="P:aromatic amino acid family catabolic process to alcohol via Ehrlich pathway"/>
    <property type="evidence" value="ECO:0007669"/>
    <property type="project" value="TreeGrafter"/>
</dbReference>
<evidence type="ECO:0000313" key="15">
    <source>
        <dbReference type="Proteomes" id="UP000053815"/>
    </source>
</evidence>
<name>A0A0C9N638_9FUNG</name>
<evidence type="ECO:0000256" key="2">
    <source>
        <dbReference type="ARBA" id="ARBA00007812"/>
    </source>
</evidence>
<dbReference type="InterPro" id="IPR012110">
    <property type="entry name" value="PDC/IPDC-like"/>
</dbReference>
<comment type="cofactor">
    <cofactor evidence="1">
        <name>thiamine diphosphate</name>
        <dbReference type="ChEBI" id="CHEBI:58937"/>
    </cofactor>
</comment>
<keyword evidence="3 9" id="KW-0479">Metal-binding</keyword>
<dbReference type="Pfam" id="PF00205">
    <property type="entry name" value="TPP_enzyme_M"/>
    <property type="match status" value="1"/>
</dbReference>
<dbReference type="GO" id="GO:0005829">
    <property type="term" value="C:cytosol"/>
    <property type="evidence" value="ECO:0007669"/>
    <property type="project" value="TreeGrafter"/>
</dbReference>
<evidence type="ECO:0000259" key="13">
    <source>
        <dbReference type="Pfam" id="PF02776"/>
    </source>
</evidence>
<feature type="domain" description="Thiamine pyrophosphate enzyme TPP-binding" evidence="12">
    <location>
        <begin position="396"/>
        <end position="543"/>
    </location>
</feature>
<dbReference type="InterPro" id="IPR012001">
    <property type="entry name" value="Thiamin_PyroP_enz_TPP-bd_dom"/>
</dbReference>
<dbReference type="CDD" id="cd02005">
    <property type="entry name" value="TPP_PDC_IPDC"/>
    <property type="match status" value="1"/>
</dbReference>
<dbReference type="FunFam" id="3.40.50.970:FF:000024">
    <property type="entry name" value="Pyruvate decarboxylase isozyme"/>
    <property type="match status" value="1"/>
</dbReference>
<feature type="binding site" evidence="8">
    <location>
        <position position="156"/>
    </location>
    <ligand>
        <name>pyruvate</name>
        <dbReference type="ChEBI" id="CHEBI:15361"/>
        <label>2</label>
        <note>allosteric activator</note>
    </ligand>
</feature>
<dbReference type="InterPro" id="IPR047213">
    <property type="entry name" value="TPP_PYR_PDC_IPDC-like"/>
</dbReference>
<keyword evidence="5 9" id="KW-0460">Magnesium</keyword>
<dbReference type="FunFam" id="3.40.50.970:FF:000019">
    <property type="entry name" value="Pyruvate decarboxylase isozyme"/>
    <property type="match status" value="1"/>
</dbReference>
<keyword evidence="15" id="KW-1185">Reference proteome</keyword>
<dbReference type="PANTHER" id="PTHR43452">
    <property type="entry name" value="PYRUVATE DECARBOXYLASE"/>
    <property type="match status" value="1"/>
</dbReference>
<evidence type="ECO:0000256" key="5">
    <source>
        <dbReference type="ARBA" id="ARBA00022842"/>
    </source>
</evidence>
<keyword evidence="4" id="KW-0210">Decarboxylase</keyword>
<keyword evidence="14" id="KW-0670">Pyruvate</keyword>
<dbReference type="GO" id="GO:0030976">
    <property type="term" value="F:thiamine pyrophosphate binding"/>
    <property type="evidence" value="ECO:0007669"/>
    <property type="project" value="InterPro"/>
</dbReference>
<dbReference type="PANTHER" id="PTHR43452:SF30">
    <property type="entry name" value="PYRUVATE DECARBOXYLASE ISOZYME 1-RELATED"/>
    <property type="match status" value="1"/>
</dbReference>
<dbReference type="SUPFAM" id="SSF52467">
    <property type="entry name" value="DHS-like NAD/FAD-binding domain"/>
    <property type="match status" value="1"/>
</dbReference>
<dbReference type="Proteomes" id="UP000053815">
    <property type="component" value="Unassembled WGS sequence"/>
</dbReference>
<feature type="binding site" evidence="8">
    <location>
        <position position="470"/>
    </location>
    <ligand>
        <name>pyruvate</name>
        <dbReference type="ChEBI" id="CHEBI:15361"/>
        <label>1</label>
        <note>substrate; ligand shared between two neighboring subunits</note>
    </ligand>
</feature>
<dbReference type="Pfam" id="PF02775">
    <property type="entry name" value="TPP_enzyme_C"/>
    <property type="match status" value="1"/>
</dbReference>
<dbReference type="InterPro" id="IPR012000">
    <property type="entry name" value="Thiamin_PyroP_enz_cen_dom"/>
</dbReference>
<organism evidence="14">
    <name type="scientific">Mucor ambiguus</name>
    <dbReference type="NCBI Taxonomy" id="91626"/>
    <lineage>
        <taxon>Eukaryota</taxon>
        <taxon>Fungi</taxon>
        <taxon>Fungi incertae sedis</taxon>
        <taxon>Mucoromycota</taxon>
        <taxon>Mucoromycotina</taxon>
        <taxon>Mucoromycetes</taxon>
        <taxon>Mucorales</taxon>
        <taxon>Mucorineae</taxon>
        <taxon>Mucoraceae</taxon>
        <taxon>Mucor</taxon>
    </lineage>
</organism>
<feature type="binding site" evidence="9">
    <location>
        <position position="464"/>
    </location>
    <ligand>
        <name>Mg(2+)</name>
        <dbReference type="ChEBI" id="CHEBI:18420"/>
    </ligand>
</feature>
<dbReference type="SUPFAM" id="SSF52518">
    <property type="entry name" value="Thiamin diphosphate-binding fold (THDP-binding)"/>
    <property type="match status" value="2"/>
</dbReference>
<feature type="binding site" evidence="9">
    <location>
        <position position="437"/>
    </location>
    <ligand>
        <name>Mg(2+)</name>
        <dbReference type="ChEBI" id="CHEBI:18420"/>
    </ligand>
</feature>
<keyword evidence="6 10" id="KW-0786">Thiamine pyrophosphate</keyword>
<evidence type="ECO:0000256" key="10">
    <source>
        <dbReference type="RuleBase" id="RU362132"/>
    </source>
</evidence>
<evidence type="ECO:0000256" key="8">
    <source>
        <dbReference type="PIRSR" id="PIRSR036565-1"/>
    </source>
</evidence>
<evidence type="ECO:0000259" key="12">
    <source>
        <dbReference type="Pfam" id="PF02775"/>
    </source>
</evidence>
<dbReference type="InterPro" id="IPR011766">
    <property type="entry name" value="TPP_enzyme_TPP-bd"/>
</dbReference>
<evidence type="ECO:0000256" key="6">
    <source>
        <dbReference type="ARBA" id="ARBA00023052"/>
    </source>
</evidence>
<evidence type="ECO:0000256" key="7">
    <source>
        <dbReference type="ARBA" id="ARBA00023239"/>
    </source>
</evidence>
<comment type="similarity">
    <text evidence="2 10">Belongs to the TPP enzyme family.</text>
</comment>
<dbReference type="CDD" id="cd07038">
    <property type="entry name" value="TPP_PYR_PDC_IPDC_like"/>
    <property type="match status" value="1"/>
</dbReference>
<evidence type="ECO:0000313" key="14">
    <source>
        <dbReference type="EMBL" id="GAN10048.1"/>
    </source>
</evidence>
<feature type="domain" description="Thiamine pyrophosphate enzyme central" evidence="11">
    <location>
        <begin position="201"/>
        <end position="320"/>
    </location>
</feature>
<proteinExistence type="inferred from homology"/>
<feature type="domain" description="Thiamine pyrophosphate enzyme N-terminal TPP-binding" evidence="13">
    <location>
        <begin position="6"/>
        <end position="114"/>
    </location>
</feature>
<dbReference type="GO" id="GO:0004737">
    <property type="term" value="F:pyruvate decarboxylase activity"/>
    <property type="evidence" value="ECO:0007669"/>
    <property type="project" value="TreeGrafter"/>
</dbReference>
<dbReference type="Gene3D" id="3.40.50.970">
    <property type="match status" value="2"/>
</dbReference>
<dbReference type="STRING" id="91626.A0A0C9N638"/>
<dbReference type="InterPro" id="IPR047214">
    <property type="entry name" value="TPP_PDC_IPDC"/>
</dbReference>
<gene>
    <name evidence="14" type="ORF">MAM1_0316d09583</name>
</gene>
<protein>
    <submittedName>
        <fullName evidence="14">Pyruvate decarboxylase</fullName>
    </submittedName>
</protein>
<feature type="binding site" evidence="8">
    <location>
        <position position="28"/>
    </location>
    <ligand>
        <name>pyruvate</name>
        <dbReference type="ChEBI" id="CHEBI:15361"/>
        <label>1</label>
        <note>substrate; ligand shared between two neighboring subunits</note>
    </ligand>
</feature>
<evidence type="ECO:0000259" key="11">
    <source>
        <dbReference type="Pfam" id="PF00205"/>
    </source>
</evidence>
<dbReference type="InterPro" id="IPR029035">
    <property type="entry name" value="DHS-like_NAD/FAD-binding_dom"/>
</dbReference>
<comment type="cofactor">
    <cofactor evidence="9">
        <name>Mg(2+)</name>
        <dbReference type="ChEBI" id="CHEBI:18420"/>
    </cofactor>
    <text evidence="9">Binds 1 Mg(2+) per subunit.</text>
</comment>
<evidence type="ECO:0000256" key="3">
    <source>
        <dbReference type="ARBA" id="ARBA00022723"/>
    </source>
</evidence>
<evidence type="ECO:0000256" key="9">
    <source>
        <dbReference type="PIRSR" id="PIRSR036565-2"/>
    </source>
</evidence>
<keyword evidence="7" id="KW-0456">Lyase</keyword>